<evidence type="ECO:0000256" key="1">
    <source>
        <dbReference type="SAM" id="MobiDB-lite"/>
    </source>
</evidence>
<sequence>MNSNYSLKSVAASLNEIHSQQQKPNIPVTLKNNNPADRLRPGRHRCDCQARMHKLIRNCISCGRVVCEQEGSGPCMFCNELVCTREERQILNQKSRKSVELYNKLMGCKNVDAGMFSLASVGNALTKAEQYKNKLLVADSDTEMRTHIHDLESDYYNMENNIYLTKEEREAIKARKEELKELRMRQRRTLVVDFDFEHANVSETKEEQQSTRDPVIESILLSSRKRQQAEAARSGAVSKWSPDGFVPKYKSRNQRKNNHQQDDDDEGDMEDKGFIMLSDEMMYMEVARKGYSMGIAQPIATLLAFGLRRHIPWNEDVDIRGPILIASKSKAVSKDEIEKEISRCSHFFSNNKMKEREFPSEFPSGAIVGRALLTDCLSREEYKEKYLNNECSNTEELYVLIFDVFEPLLIPVPHIPLSDSIYQVDKQLLTVIKQILEPVSFS</sequence>
<dbReference type="InterPro" id="IPR039128">
    <property type="entry name" value="TRIP4-like"/>
</dbReference>
<reference evidence="4" key="2">
    <citation type="submission" date="2022-06" db="UniProtKB">
        <authorList>
            <consortium name="EnsemblMetazoa"/>
        </authorList>
    </citation>
    <scope>IDENTIFICATION</scope>
</reference>
<name>A0A8R1U3H5_ONCVO</name>
<organism evidence="4 5">
    <name type="scientific">Onchocerca volvulus</name>
    <dbReference type="NCBI Taxonomy" id="6282"/>
    <lineage>
        <taxon>Eukaryota</taxon>
        <taxon>Metazoa</taxon>
        <taxon>Ecdysozoa</taxon>
        <taxon>Nematoda</taxon>
        <taxon>Chromadorea</taxon>
        <taxon>Rhabditida</taxon>
        <taxon>Spirurina</taxon>
        <taxon>Spiruromorpha</taxon>
        <taxon>Filarioidea</taxon>
        <taxon>Onchocercidae</taxon>
        <taxon>Onchocerca</taxon>
    </lineage>
</organism>
<dbReference type="GO" id="GO:0045893">
    <property type="term" value="P:positive regulation of DNA-templated transcription"/>
    <property type="evidence" value="ECO:0007669"/>
    <property type="project" value="TreeGrafter"/>
</dbReference>
<dbReference type="GO" id="GO:0180022">
    <property type="term" value="C:RQC-trigger complex"/>
    <property type="evidence" value="ECO:0007669"/>
    <property type="project" value="InterPro"/>
</dbReference>
<evidence type="ECO:0000313" key="4">
    <source>
        <dbReference type="EnsemblMetazoa" id="OVOC9979.1"/>
    </source>
</evidence>
<dbReference type="AlphaFoldDB" id="A0A8R1U3H5"/>
<evidence type="ECO:0000313" key="5">
    <source>
        <dbReference type="Proteomes" id="UP000024404"/>
    </source>
</evidence>
<dbReference type="PANTHER" id="PTHR12963:SF4">
    <property type="entry name" value="ACTIVATING SIGNAL COINTEGRATOR 1"/>
    <property type="match status" value="1"/>
</dbReference>
<reference evidence="5" key="1">
    <citation type="submission" date="2013-10" db="EMBL/GenBank/DDBJ databases">
        <title>Genome sequencing of Onchocerca volvulus.</title>
        <authorList>
            <person name="Cotton J."/>
            <person name="Tsai J."/>
            <person name="Stanley E."/>
            <person name="Tracey A."/>
            <person name="Holroyd N."/>
            <person name="Lustigman S."/>
            <person name="Berriman M."/>
        </authorList>
    </citation>
    <scope>NUCLEOTIDE SEQUENCE</scope>
</reference>
<dbReference type="EnsemblMetazoa" id="OVOC9979.1">
    <property type="protein sequence ID" value="OVOC9979.1"/>
    <property type="gene ID" value="WBGene00246788"/>
</dbReference>
<proteinExistence type="predicted"/>
<feature type="domain" description="Activating signal cointegrator 1 third" evidence="3">
    <location>
        <begin position="152"/>
        <end position="196"/>
    </location>
</feature>
<feature type="compositionally biased region" description="Basic residues" evidence="1">
    <location>
        <begin position="249"/>
        <end position="258"/>
    </location>
</feature>
<dbReference type="PANTHER" id="PTHR12963">
    <property type="entry name" value="THYROID RECEPTOR INTERACTING PROTEIN RELATED"/>
    <property type="match status" value="1"/>
</dbReference>
<feature type="domain" description="TRIP4/RQT4 C2HC5-type zinc finger" evidence="2">
    <location>
        <begin position="44"/>
        <end position="90"/>
    </location>
</feature>
<accession>A0A8R1U3H5</accession>
<evidence type="ECO:0000259" key="3">
    <source>
        <dbReference type="Pfam" id="PF23134"/>
    </source>
</evidence>
<dbReference type="GO" id="GO:0040024">
    <property type="term" value="P:dauer larval development"/>
    <property type="evidence" value="ECO:0007669"/>
    <property type="project" value="EnsemblMetazoa"/>
</dbReference>
<dbReference type="Pfam" id="PF06221">
    <property type="entry name" value="zf-C2HC5"/>
    <property type="match status" value="1"/>
</dbReference>
<dbReference type="InterPro" id="IPR056993">
    <property type="entry name" value="TRIP4_3rd_dom"/>
</dbReference>
<dbReference type="GO" id="GO:0072344">
    <property type="term" value="P:rescue of stalled ribosome"/>
    <property type="evidence" value="ECO:0007669"/>
    <property type="project" value="InterPro"/>
</dbReference>
<dbReference type="Pfam" id="PF23134">
    <property type="entry name" value="TRIP4_3rd"/>
    <property type="match status" value="1"/>
</dbReference>
<dbReference type="Proteomes" id="UP000024404">
    <property type="component" value="Unassembled WGS sequence"/>
</dbReference>
<dbReference type="GO" id="GO:0005634">
    <property type="term" value="C:nucleus"/>
    <property type="evidence" value="ECO:0007669"/>
    <property type="project" value="InterPro"/>
</dbReference>
<dbReference type="EMBL" id="CMVM020000309">
    <property type="status" value="NOT_ANNOTATED_CDS"/>
    <property type="molecule type" value="Genomic_DNA"/>
</dbReference>
<feature type="region of interest" description="Disordered" evidence="1">
    <location>
        <begin position="231"/>
        <end position="270"/>
    </location>
</feature>
<dbReference type="InterPro" id="IPR009349">
    <property type="entry name" value="TRIP4/RQT4_C2HC5_Znf"/>
</dbReference>
<protein>
    <submittedName>
        <fullName evidence="4">Zf-C2HC5 domain-containing protein</fullName>
    </submittedName>
</protein>
<dbReference type="GO" id="GO:0008270">
    <property type="term" value="F:zinc ion binding"/>
    <property type="evidence" value="ECO:0007669"/>
    <property type="project" value="InterPro"/>
</dbReference>
<dbReference type="OMA" id="EFNSYRH"/>
<keyword evidence="5" id="KW-1185">Reference proteome</keyword>
<evidence type="ECO:0000259" key="2">
    <source>
        <dbReference type="Pfam" id="PF06221"/>
    </source>
</evidence>